<comment type="similarity">
    <text evidence="2">Belongs to the RAMP4 family.</text>
</comment>
<keyword evidence="4" id="KW-0256">Endoplasmic reticulum</keyword>
<evidence type="ECO:0000256" key="4">
    <source>
        <dbReference type="ARBA" id="ARBA00022824"/>
    </source>
</evidence>
<dbReference type="EMBL" id="VDCV01000003">
    <property type="protein sequence ID" value="KAB5564838.1"/>
    <property type="molecule type" value="Genomic_DNA"/>
</dbReference>
<evidence type="ECO:0000256" key="5">
    <source>
        <dbReference type="ARBA" id="ARBA00022989"/>
    </source>
</evidence>
<proteinExistence type="inferred from homology"/>
<comment type="subcellular location">
    <subcellularLocation>
        <location evidence="1">Endoplasmic reticulum membrane</location>
        <topology evidence="1">Single-pass membrane protein</topology>
    </subcellularLocation>
</comment>
<dbReference type="PANTHER" id="PTHR15601:SF35">
    <property type="entry name" value="OS07G0583000 PROTEIN"/>
    <property type="match status" value="1"/>
</dbReference>
<organism evidence="8 9">
    <name type="scientific">Salix brachista</name>
    <dbReference type="NCBI Taxonomy" id="2182728"/>
    <lineage>
        <taxon>Eukaryota</taxon>
        <taxon>Viridiplantae</taxon>
        <taxon>Streptophyta</taxon>
        <taxon>Embryophyta</taxon>
        <taxon>Tracheophyta</taxon>
        <taxon>Spermatophyta</taxon>
        <taxon>Magnoliopsida</taxon>
        <taxon>eudicotyledons</taxon>
        <taxon>Gunneridae</taxon>
        <taxon>Pentapetalae</taxon>
        <taxon>rosids</taxon>
        <taxon>fabids</taxon>
        <taxon>Malpighiales</taxon>
        <taxon>Salicaceae</taxon>
        <taxon>Saliceae</taxon>
        <taxon>Salix</taxon>
    </lineage>
</organism>
<dbReference type="InterPro" id="IPR010580">
    <property type="entry name" value="ER_stress-assoc"/>
</dbReference>
<protein>
    <submittedName>
        <fullName evidence="8">Uncharacterized protein</fullName>
    </submittedName>
</protein>
<evidence type="ECO:0000256" key="2">
    <source>
        <dbReference type="ARBA" id="ARBA00005500"/>
    </source>
</evidence>
<feature type="transmembrane region" description="Helical" evidence="7">
    <location>
        <begin position="41"/>
        <end position="60"/>
    </location>
</feature>
<evidence type="ECO:0000313" key="8">
    <source>
        <dbReference type="EMBL" id="KAB5564838.1"/>
    </source>
</evidence>
<keyword evidence="6 7" id="KW-0472">Membrane</keyword>
<dbReference type="GO" id="GO:0005789">
    <property type="term" value="C:endoplasmic reticulum membrane"/>
    <property type="evidence" value="ECO:0007669"/>
    <property type="project" value="UniProtKB-SubCell"/>
</dbReference>
<dbReference type="Pfam" id="PF06624">
    <property type="entry name" value="RAMP4"/>
    <property type="match status" value="1"/>
</dbReference>
<evidence type="ECO:0000256" key="3">
    <source>
        <dbReference type="ARBA" id="ARBA00022692"/>
    </source>
</evidence>
<dbReference type="AlphaFoldDB" id="A0A5N5NCR5"/>
<keyword evidence="3 7" id="KW-0812">Transmembrane</keyword>
<dbReference type="PANTHER" id="PTHR15601">
    <property type="entry name" value="STRESS ASSOCIATED ENDOPLASMIC RETICULUM PROTEIN SERP1/RAMP4"/>
    <property type="match status" value="1"/>
</dbReference>
<evidence type="ECO:0000256" key="1">
    <source>
        <dbReference type="ARBA" id="ARBA00004389"/>
    </source>
</evidence>
<keyword evidence="9" id="KW-1185">Reference proteome</keyword>
<evidence type="ECO:0000313" key="9">
    <source>
        <dbReference type="Proteomes" id="UP000326939"/>
    </source>
</evidence>
<accession>A0A5N5NCR5</accession>
<dbReference type="Proteomes" id="UP000326939">
    <property type="component" value="Chromosome 3"/>
</dbReference>
<keyword evidence="5 7" id="KW-1133">Transmembrane helix</keyword>
<name>A0A5N5NCR5_9ROSI</name>
<dbReference type="GO" id="GO:0030968">
    <property type="term" value="P:endoplasmic reticulum unfolded protein response"/>
    <property type="evidence" value="ECO:0007669"/>
    <property type="project" value="TreeGrafter"/>
</dbReference>
<reference evidence="9" key="1">
    <citation type="journal article" date="2019" name="Gigascience">
        <title>De novo genome assembly of the endangered Acer yangbiense, a plant species with extremely small populations endemic to Yunnan Province, China.</title>
        <authorList>
            <person name="Yang J."/>
            <person name="Wariss H.M."/>
            <person name="Tao L."/>
            <person name="Zhang R."/>
            <person name="Yun Q."/>
            <person name="Hollingsworth P."/>
            <person name="Dao Z."/>
            <person name="Luo G."/>
            <person name="Guo H."/>
            <person name="Ma Y."/>
            <person name="Sun W."/>
        </authorList>
    </citation>
    <scope>NUCLEOTIDE SEQUENCE [LARGE SCALE GENOMIC DNA]</scope>
    <source>
        <strain evidence="9">cv. br00</strain>
    </source>
</reference>
<gene>
    <name evidence="8" type="ORF">DKX38_004892</name>
</gene>
<sequence length="219" mass="24667">MTTSRRLADRKVNRFDKNISRRGAVPETSTKKGTDYPVGPLLLGFFIFVVIGSCCFVIDLKIMMPYCTSSIQTISLLLQKSRIMSLLYSRLSGQPQTEAWPKLFGDGCRGWLFSSHFYVVLFRACFHISIEAASENWLWFDISGGLASVIRLKASAIVARTGHAAKLEFWVALTESLKGRRGWPTFGKVKVREPTWSHIGNSHQRLNFDVTNIKEVDSG</sequence>
<evidence type="ECO:0000256" key="6">
    <source>
        <dbReference type="ARBA" id="ARBA00023136"/>
    </source>
</evidence>
<comment type="caution">
    <text evidence="8">The sequence shown here is derived from an EMBL/GenBank/DDBJ whole genome shotgun (WGS) entry which is preliminary data.</text>
</comment>
<evidence type="ECO:0000256" key="7">
    <source>
        <dbReference type="SAM" id="Phobius"/>
    </source>
</evidence>